<dbReference type="RefSeq" id="WP_139583200.1">
    <property type="nucleotide sequence ID" value="NZ_VDFY01000093.1"/>
</dbReference>
<dbReference type="InterPro" id="IPR036736">
    <property type="entry name" value="ACP-like_sf"/>
</dbReference>
<proteinExistence type="inferred from homology"/>
<dbReference type="Gene3D" id="3.40.50.980">
    <property type="match status" value="6"/>
</dbReference>
<dbReference type="InterPro" id="IPR023213">
    <property type="entry name" value="CAT-like_dom_sf"/>
</dbReference>
<dbReference type="GO" id="GO:0003824">
    <property type="term" value="F:catalytic activity"/>
    <property type="evidence" value="ECO:0007669"/>
    <property type="project" value="InterPro"/>
</dbReference>
<dbReference type="PROSITE" id="PS00012">
    <property type="entry name" value="PHOSPHOPANTETHEINE"/>
    <property type="match status" value="3"/>
</dbReference>
<dbReference type="InterPro" id="IPR045851">
    <property type="entry name" value="AMP-bd_C_sf"/>
</dbReference>
<dbReference type="SUPFAM" id="SSF56801">
    <property type="entry name" value="Acetyl-CoA synthetase-like"/>
    <property type="match status" value="4"/>
</dbReference>
<evidence type="ECO:0000256" key="3">
    <source>
        <dbReference type="ARBA" id="ARBA00022450"/>
    </source>
</evidence>
<evidence type="ECO:0000256" key="2">
    <source>
        <dbReference type="ARBA" id="ARBA00006432"/>
    </source>
</evidence>
<feature type="non-terminal residue" evidence="6">
    <location>
        <position position="4002"/>
    </location>
</feature>
<accession>A0A5C4QY40</accession>
<feature type="domain" description="Carrier" evidence="5">
    <location>
        <begin position="1014"/>
        <end position="1088"/>
    </location>
</feature>
<evidence type="ECO:0000256" key="4">
    <source>
        <dbReference type="ARBA" id="ARBA00022553"/>
    </source>
</evidence>
<dbReference type="FunFam" id="2.30.38.10:FF:000001">
    <property type="entry name" value="Non-ribosomal peptide synthetase PvdI"/>
    <property type="match status" value="2"/>
</dbReference>
<dbReference type="Gene3D" id="1.10.1200.10">
    <property type="entry name" value="ACP-like"/>
    <property type="match status" value="3"/>
</dbReference>
<dbReference type="GO" id="GO:0031177">
    <property type="term" value="F:phosphopantetheine binding"/>
    <property type="evidence" value="ECO:0007669"/>
    <property type="project" value="InterPro"/>
</dbReference>
<reference evidence="6 7" key="1">
    <citation type="submission" date="2019-06" db="EMBL/GenBank/DDBJ databases">
        <title>Micromonospora ordensis sp. nov., isolated from deep marine sediment.</title>
        <authorList>
            <person name="Veyisoglu A."/>
            <person name="Carro L."/>
            <person name="Klenk H.-P."/>
            <person name="Sahin N."/>
        </authorList>
    </citation>
    <scope>NUCLEOTIDE SEQUENCE [LARGE SCALE GENOMIC DNA]</scope>
    <source>
        <strain evidence="6 7">S2509</strain>
    </source>
</reference>
<dbReference type="SMART" id="SM00823">
    <property type="entry name" value="PKS_PP"/>
    <property type="match status" value="3"/>
</dbReference>
<name>A0A5C4QY40_9ACTN</name>
<feature type="domain" description="Carrier" evidence="5">
    <location>
        <begin position="3097"/>
        <end position="3171"/>
    </location>
</feature>
<dbReference type="Pfam" id="PF00501">
    <property type="entry name" value="AMP-binding"/>
    <property type="match status" value="4"/>
</dbReference>
<dbReference type="FunFam" id="1.10.1200.10:FF:000005">
    <property type="entry name" value="Nonribosomal peptide synthetase 1"/>
    <property type="match status" value="3"/>
</dbReference>
<dbReference type="InterPro" id="IPR009081">
    <property type="entry name" value="PP-bd_ACP"/>
</dbReference>
<dbReference type="FunFam" id="3.40.50.12780:FF:000012">
    <property type="entry name" value="Non-ribosomal peptide synthetase"/>
    <property type="match status" value="1"/>
</dbReference>
<keyword evidence="4" id="KW-0597">Phosphoprotein</keyword>
<dbReference type="PANTHER" id="PTHR45527">
    <property type="entry name" value="NONRIBOSOMAL PEPTIDE SYNTHETASE"/>
    <property type="match status" value="1"/>
</dbReference>
<comment type="similarity">
    <text evidence="2">Belongs to the ATP-dependent AMP-binding enzyme family.</text>
</comment>
<dbReference type="CDD" id="cd19531">
    <property type="entry name" value="LCL_NRPS-like"/>
    <property type="match status" value="1"/>
</dbReference>
<dbReference type="Gene3D" id="3.30.300.30">
    <property type="match status" value="3"/>
</dbReference>
<dbReference type="InterPro" id="IPR042099">
    <property type="entry name" value="ANL_N_sf"/>
</dbReference>
<organism evidence="6 7">
    <name type="scientific">Micromonospora orduensis</name>
    <dbReference type="NCBI Taxonomy" id="1420891"/>
    <lineage>
        <taxon>Bacteria</taxon>
        <taxon>Bacillati</taxon>
        <taxon>Actinomycetota</taxon>
        <taxon>Actinomycetes</taxon>
        <taxon>Micromonosporales</taxon>
        <taxon>Micromonosporaceae</taxon>
        <taxon>Micromonospora</taxon>
    </lineage>
</organism>
<protein>
    <submittedName>
        <fullName evidence="6">Amino acid adenylation domain-containing protein</fullName>
    </submittedName>
</protein>
<evidence type="ECO:0000313" key="6">
    <source>
        <dbReference type="EMBL" id="TNH30920.1"/>
    </source>
</evidence>
<dbReference type="GO" id="GO:0005737">
    <property type="term" value="C:cytoplasm"/>
    <property type="evidence" value="ECO:0007669"/>
    <property type="project" value="TreeGrafter"/>
</dbReference>
<dbReference type="FunFam" id="3.40.50.980:FF:000001">
    <property type="entry name" value="Non-ribosomal peptide synthetase"/>
    <property type="match status" value="2"/>
</dbReference>
<dbReference type="InterPro" id="IPR025110">
    <property type="entry name" value="AMP-bd_C"/>
</dbReference>
<dbReference type="PROSITE" id="PS50075">
    <property type="entry name" value="CARRIER"/>
    <property type="match status" value="3"/>
</dbReference>
<comment type="caution">
    <text evidence="6">The sequence shown here is derived from an EMBL/GenBank/DDBJ whole genome shotgun (WGS) entry which is preliminary data.</text>
</comment>
<dbReference type="OrthoDB" id="5476914at2"/>
<evidence type="ECO:0000259" key="5">
    <source>
        <dbReference type="PROSITE" id="PS50075"/>
    </source>
</evidence>
<dbReference type="InterPro" id="IPR020845">
    <property type="entry name" value="AMP-binding_CS"/>
</dbReference>
<dbReference type="GO" id="GO:0043041">
    <property type="term" value="P:amino acid activation for nonribosomal peptide biosynthetic process"/>
    <property type="evidence" value="ECO:0007669"/>
    <property type="project" value="TreeGrafter"/>
</dbReference>
<dbReference type="PANTHER" id="PTHR45527:SF1">
    <property type="entry name" value="FATTY ACID SYNTHASE"/>
    <property type="match status" value="1"/>
</dbReference>
<dbReference type="InterPro" id="IPR000873">
    <property type="entry name" value="AMP-dep_synth/lig_dom"/>
</dbReference>
<dbReference type="Gene3D" id="3.30.559.10">
    <property type="entry name" value="Chloramphenicol acetyltransferase-like domain"/>
    <property type="match status" value="4"/>
</dbReference>
<dbReference type="Gene3D" id="3.40.50.12780">
    <property type="entry name" value="N-terminal domain of ligase-like"/>
    <property type="match status" value="1"/>
</dbReference>
<dbReference type="CDD" id="cd05930">
    <property type="entry name" value="A_NRPS"/>
    <property type="match status" value="2"/>
</dbReference>
<keyword evidence="3" id="KW-0596">Phosphopantetheine</keyword>
<dbReference type="Pfam" id="PF13193">
    <property type="entry name" value="AMP-binding_C"/>
    <property type="match status" value="3"/>
</dbReference>
<dbReference type="Gene3D" id="3.30.559.30">
    <property type="entry name" value="Nonribosomal peptide synthetase, condensation domain"/>
    <property type="match status" value="4"/>
</dbReference>
<comment type="cofactor">
    <cofactor evidence="1">
        <name>pantetheine 4'-phosphate</name>
        <dbReference type="ChEBI" id="CHEBI:47942"/>
    </cofactor>
</comment>
<dbReference type="InterPro" id="IPR010071">
    <property type="entry name" value="AA_adenyl_dom"/>
</dbReference>
<dbReference type="GO" id="GO:0044550">
    <property type="term" value="P:secondary metabolite biosynthetic process"/>
    <property type="evidence" value="ECO:0007669"/>
    <property type="project" value="UniProtKB-ARBA"/>
</dbReference>
<gene>
    <name evidence="6" type="ORF">FHG89_05220</name>
</gene>
<dbReference type="NCBIfam" id="TIGR01733">
    <property type="entry name" value="AA-adenyl-dom"/>
    <property type="match status" value="3"/>
</dbReference>
<feature type="domain" description="Carrier" evidence="5">
    <location>
        <begin position="2057"/>
        <end position="2131"/>
    </location>
</feature>
<dbReference type="InterPro" id="IPR001242">
    <property type="entry name" value="Condensation_dom"/>
</dbReference>
<dbReference type="CDD" id="cd17643">
    <property type="entry name" value="A_NRPS_Cytc1-like"/>
    <property type="match status" value="1"/>
</dbReference>
<dbReference type="NCBIfam" id="NF003417">
    <property type="entry name" value="PRK04813.1"/>
    <property type="match status" value="4"/>
</dbReference>
<dbReference type="Pfam" id="PF00550">
    <property type="entry name" value="PP-binding"/>
    <property type="match status" value="3"/>
</dbReference>
<sequence length="4002" mass="428745">MTSIANEPNLREELVQRRLAGRRTGRRDRIPTVDRSGELPLSYGQQQMWFLNRMDPTSAEFLVSWALRLRGQLDADALGRALDALVARHEILRTRYALAGTDPVQVIDPPAHRDLPVVDLTDRPRTEREAALDAVLADSALSGFDLAREWPVRAVLVRLDTDEHVLALVLHHIACDAPSVAVLTGELAELYAALRVGVEPWLPAPAVQYADFAAWQRGRPRAESVARSLDYWRDQLAGLTPVELPADRSRPKNRDWRGSSVPFTLTAELSAALRAVARDAGTTVFVTLLSAYQVLLSRYTGRTDLAVGTVSSARSRAELHNLVGYGIDNLVLRARWSGDPSFAALLAQARDTVLGAFDHTDAPFALLADELEPERDLSRTPLYQVAFTLQSEPPTTDWPGDLRVEPVELPLRTSKVDLTLHMMEGADGGLRGRIEYATALFDRATVERAADHLVRLLEQVAADPLARLSDLAMLGAAELALVTQGPVSADPVTGTVHGVFEAVAAAHPDAAALTVGGTTRSYAELNADANRLAHWLRAHGAGPERLVGVHLDHGPELVPALLGVLKSGAAYLPLDPASPDERLDFMIGDAGVEIVLTTTAQHDRFADFGGTVVLLDDPDLVAELAAQPTVDPAVPMDVDNLCYVIYTSGSTGRPKGVAVAHRQVLRLLTVTADDYRFGPDDVWTLLHSYAFDFSVWEIWGCLLHGGRLLVVPRALARSPQELLDELIAQRVTVLCQTPTAFRALVGLAAEGDTRVDRLALRVVTFGGEKLDVAELAPWVASRGVGAPRLINMYGITETTVHTTYHRVTAAEVGGTASPIGVPLSDLTVHLLDADGRPVPIGVPGEIHVGGPGVARGYLGRAELTAQRFVPDPWGPAGWRLYRSGDLARRHADGRLEFVGRIDHQVKIRGYRVELGEIEAALTVLPGVRDAVVVLREDNPGDQRLTAYLVAEDNSTLLRPSQLRAALGRTLPDYMVPAAFMPLPRIPLTVNGKLDRAALPAPGRAVAAVDRPYVAPRTTVEQQLADIWTTTLGLDRVGVQDGFFDLGGDSIRAVALAGALRAAHLDVEVRDIFERRTVAELAELLTARPAAEPEPTVAPFELVGEADRAALPAGVVDAYPCTQGQLGMLVELLSDTEQNPYHNVTSYRVRGGGEFSLDALRAAAALLVRRHEVLRTSFDLTSYSVPMQLVHATAELAVTHDHSVATGRAELDRELRDHIAVERSRLFDIDRPSLLRLHARTCPDGSWWLTITECHPILDGWSYHSLIMELVRDYHQIRAGEPPASQPIPSVRFADAVGAERRSVTGDADQAFWSGVLAGRARHDLPTGWGDADAPQGAKHEHWVPVQDLESSLRDLARRLGVPFKSVMLAAHLKVMSQLTGAQRFYTGLVCNIRPEAAGADRVYGMHLNTVPVGYDGPASTWDELIRRTFAAELELWPHRRYPLSTLQREVGEDARMLDVRFSFHDFHQIDTDEIDYAESIDDSPTEFPLGVFSRLGFLTLQASRRHVGLDALRRLGAMYRAVLEAMVADSAGDARAVCLPAGEVSVVLADGDGAVEPLSGSVLSWFEEQVGRVPSAQAVNGVTFAELDARAVVLGSWLASCGVSRGSVVGVLLDRGDDLVAAMLGAWKAGAAFVPVDPSYPVGRVEAMVADAGVSHVVTSARYADRFASGVEVLVVDHVPAVSQQSVVLPGVVDLDDLAYVIFTSGSTGRPKGVQVTHRGLANHVRWASVELAGRGSGGCAVFSSVAFDLQVPNLWAPLVVGQRVFMVDQDLDLAELGSALSAAGPFSFLKVTPGHLEVLGRQLSDELLAGLAPVVVVAGEGFPAALANRWLGLLGTGNVINEYGPTEASVGTCVFPVRVEQTLPVVPIGRALPGVRMFVLDSFMSLVPVGVVGELFVGGVGVARGYVGQSGLTADRFVPDPFGSAGSRLYRTGDLVRRLADGAVEFVGRVDHQVKVRGYRIELGEIESVIAAVAGVRDTVALVHPEEARLLAFYVPEGPDAGLAARVRQECASRLPEYMIPADLVVVESIPLNANGKVDRAALAASVTGGERVHVAPRTDLERQLAEIWARVLNQDTVSVVDSFFDLGGHSISAIALVGALRTAGIPASVRDIFLHRTVAALAANLEAEQTPVEPEFQPVAPFALLDDAARAALPAGLADAYPIAQVQLGMLVKTMTDTERHTYHNVSAFPIHDEQPLVLDALRRAVQTVVDRHEILRTSFDLNGYSVPLQLVHAEVPIEVTELDLRGPDTEARMSTFMAAERANPFAPDQVPQMRVAGATGEGNAWWFVLTMSHGILEGWSHHSLLMEILDNYRRLRDTGAPVPVDALPVRYADFVAAELASLTSAEDEAYWRGVVEYPRFALPTGWGAPESDPQFQCGTRVPLHDLLDGLRDLASSTGTALKSVLLAAHLKVMSQLTVEPVFTSGLVCHGRPEVTGADRVYGMHLNTLPIVHRGPAATWAELIRQTFDAELELWPHRHYPLPSVQRFTDGARPIEILFNYLDFAQVDTDRVGFDDAVYEASSEFDLHVSTLDGTLSILSDPHVVSYPNVLRLGAMYRAVLEAMVADSAGDARAVCLPAGEVSVVLADGDGAVEPLSGSVLSWFEEQVGRVPSAQAVNGVTFAELDARAVVLGSWLASCGVSRGSVVGVLLDRGVDLVAAMLGGWKAGAAFVPVDPSYPVGRVEAMVADAGVSHVVTSARYADRFASGVEVLVVDHVPAVSQQSVVLPGVVDLDDLAYVIFTSGSTGRPKGVQVTHRGLANHVRWASVELAGRGSGGCAVFSSVAFDLQVPNLWAPLVVGQRVFMVDQDLDLAELGSALSAAGPFSFLKVTPGHLEVLGRQLSDELLAGLAPVVVVAGEGFPAALANRWLGLLGPGNVINEYGPTEASVGTCVFPVRVEQTLPVVPIGRALPGVRMFVLDSFMSLVPVGVVGELFVGGVGVARGYVGQSGLTADRFVPDPFGSAGSRLYRTGDLVRRLADGAVEFVGRVDHQVKVRGYRIELGEIESVIGAVAGVRDVVALIDGDESRLVAFYVPEGPDAGLAARVRQECASRLPEYMIPADLVVVESIPLNANGKVDRAALAASVGESGRAHVPPRTDLERQLAEIWARVLSLDTVSVTDSFFDLGGDSLRAVALVGALRGAGFPVSVRDVFVHRTVAALAAHLTAKDAAEVAPEFQPVAPFALLDDADRAALPAGLADAYPIAQVQLGMLVEIQKDPTRSLYHIVRCFRVHSRQSFSGDALTAAVHDIVSRHETLRTSFDPHTFSVPLQLVHAHAPVDVRILRLDEERAEAHLRGYVDAERARPFDPEHPAPLLRVSAHVGADGGWWLTVAISHLVTGGWDLNTLLAELLSCYERRCVGMAPEAPEPTAVRYADFVAGERAALASDGDEAYWRKITSEYARFTPPTGWGDESATPGTVLRHRISYQDLDPRIRALASALEVSPKAVLHAAHLKVMSQLSGERRFYTGLVCDARPEVRGAERVHGMYINVLPFGFEWGVGSWRDLVRSVFDGEVELWPHRRFPLPAVRRLTGADTHPIDVVFDYTEFRRANTDSEEQVGFEAVAGEGGTEFALQVTAASGFLDLVADGRVFGGAGLARLAGMFRVVLESMVADPGGDSRVVCVPSGEAEWLSRVGVGSVVPVPGVAFSAFEARAASDGAAVAVCGGGVSLSYSELNVAANRLARYLRSVGVGAEVLVGVCVHRSVEQVVAMLAVHKAGGVYVPLDPGYPSERLGLMVADAGVSVVVASSGVVSVLPEVAAEVVLVDRPGLWAGEAGEDLPAVVGPENACYVIYTSGSTGRPKGAVVTHAGLVNRTAHVAPTINRLGSDGVLLQKTEIGFDVSPAEVYAALSTGARIVVARAGGHRDPAYLRDLIIAESVTSIELVPSMLSALLAEGITGCTSLRSVAVGGEELPVDVARAFLAALPDCELYNTYGPAETTVDVTSWRCTTDDLAGVSRVPLGRPFPNLTLRVLDDELQPVPVGVRGELFVGGVGVGRGY</sequence>
<dbReference type="Proteomes" id="UP000306145">
    <property type="component" value="Unassembled WGS sequence"/>
</dbReference>
<keyword evidence="7" id="KW-1185">Reference proteome</keyword>
<dbReference type="InterPro" id="IPR020806">
    <property type="entry name" value="PKS_PP-bd"/>
</dbReference>
<dbReference type="FunFam" id="3.30.300.30:FF:000010">
    <property type="entry name" value="Enterobactin synthetase component F"/>
    <property type="match status" value="1"/>
</dbReference>
<dbReference type="EMBL" id="VDFY01000093">
    <property type="protein sequence ID" value="TNH30920.1"/>
    <property type="molecule type" value="Genomic_DNA"/>
</dbReference>
<dbReference type="Pfam" id="PF00668">
    <property type="entry name" value="Condensation"/>
    <property type="match status" value="4"/>
</dbReference>
<evidence type="ECO:0000256" key="1">
    <source>
        <dbReference type="ARBA" id="ARBA00001957"/>
    </source>
</evidence>
<dbReference type="GO" id="GO:0008610">
    <property type="term" value="P:lipid biosynthetic process"/>
    <property type="evidence" value="ECO:0007669"/>
    <property type="project" value="UniProtKB-ARBA"/>
</dbReference>
<dbReference type="SUPFAM" id="SSF52777">
    <property type="entry name" value="CoA-dependent acyltransferases"/>
    <property type="match status" value="8"/>
</dbReference>
<dbReference type="SUPFAM" id="SSF47336">
    <property type="entry name" value="ACP-like"/>
    <property type="match status" value="3"/>
</dbReference>
<dbReference type="InterPro" id="IPR006162">
    <property type="entry name" value="Ppantetheine_attach_site"/>
</dbReference>
<dbReference type="PROSITE" id="PS00455">
    <property type="entry name" value="AMP_BINDING"/>
    <property type="match status" value="4"/>
</dbReference>
<evidence type="ECO:0000313" key="7">
    <source>
        <dbReference type="Proteomes" id="UP000306145"/>
    </source>
</evidence>
<dbReference type="Gene3D" id="2.30.38.10">
    <property type="entry name" value="Luciferase, Domain 3"/>
    <property type="match status" value="3"/>
</dbReference>